<proteinExistence type="predicted"/>
<gene>
    <name evidence="1" type="ORF">MMON_05240</name>
</gene>
<keyword evidence="2" id="KW-1185">Reference proteome</keyword>
<reference evidence="1 2" key="1">
    <citation type="journal article" date="2019" name="Emerg. Microbes Infect.">
        <title>Comprehensive subspecies identification of 175 nontuberculous mycobacteria species based on 7547 genomic profiles.</title>
        <authorList>
            <person name="Matsumoto Y."/>
            <person name="Kinjo T."/>
            <person name="Motooka D."/>
            <person name="Nabeya D."/>
            <person name="Jung N."/>
            <person name="Uechi K."/>
            <person name="Horii T."/>
            <person name="Iida T."/>
            <person name="Fujita J."/>
            <person name="Nakamura S."/>
        </authorList>
    </citation>
    <scope>NUCLEOTIDE SEQUENCE [LARGE SCALE GENOMIC DNA]</scope>
    <source>
        <strain evidence="1 2">JCM 15658</strain>
    </source>
</reference>
<organism evidence="1 2">
    <name type="scientific">Mycolicibacterium monacense</name>
    <name type="common">Mycobacterium monacense</name>
    <dbReference type="NCBI Taxonomy" id="85693"/>
    <lineage>
        <taxon>Bacteria</taxon>
        <taxon>Bacillati</taxon>
        <taxon>Actinomycetota</taxon>
        <taxon>Actinomycetes</taxon>
        <taxon>Mycobacteriales</taxon>
        <taxon>Mycobacteriaceae</taxon>
        <taxon>Mycolicibacterium</taxon>
    </lineage>
</organism>
<name>A0AAD1IRL7_MYCMB</name>
<evidence type="ECO:0000313" key="1">
    <source>
        <dbReference type="EMBL" id="BBZ59223.1"/>
    </source>
</evidence>
<sequence>MAHDHDVTQTRGLDVCDDGFHPLADRGGREVSRLVTVTREIDCESAQFRCLTVYFGEDEIPAVGCVLAAVDEDEVG</sequence>
<accession>A0AAD1IRL7</accession>
<protein>
    <submittedName>
        <fullName evidence="1">Uncharacterized protein</fullName>
    </submittedName>
</protein>
<dbReference type="EMBL" id="AP022617">
    <property type="protein sequence ID" value="BBZ59223.1"/>
    <property type="molecule type" value="Genomic_DNA"/>
</dbReference>
<evidence type="ECO:0000313" key="2">
    <source>
        <dbReference type="Proteomes" id="UP000466039"/>
    </source>
</evidence>
<dbReference type="Proteomes" id="UP000466039">
    <property type="component" value="Chromosome"/>
</dbReference>
<dbReference type="AlphaFoldDB" id="A0AAD1IRL7"/>